<evidence type="ECO:0000313" key="3">
    <source>
        <dbReference type="EMBL" id="CUU60314.1"/>
    </source>
</evidence>
<proteinExistence type="predicted"/>
<organism evidence="3 4">
    <name type="scientific">Parafrankia irregularis</name>
    <dbReference type="NCBI Taxonomy" id="795642"/>
    <lineage>
        <taxon>Bacteria</taxon>
        <taxon>Bacillati</taxon>
        <taxon>Actinomycetota</taxon>
        <taxon>Actinomycetes</taxon>
        <taxon>Frankiales</taxon>
        <taxon>Frankiaceae</taxon>
        <taxon>Parafrankia</taxon>
    </lineage>
</organism>
<sequence>MIDPRTKVAGGLPMLADLMDVGPGLLHARLLTAPVAHARLAVDTAAARLVPGVAAVFSGRELEAALGGRPLRFGPVLRDQPPLAVERVRYAGEPVAVALATDPDDADEALRHVGVIYDPLPLVTDPVAALDLPPSGAVLHPRDAEPSAAFPEIRLRREPGTNLVNHFVIRKGDAPGALARADHVFTDTFTTPAMHHGALENHIALAVPDAERLVVWSATQTPYKVRVQLAEMLGVALDRVTVRTLHLGGAFGAKCYAKIEPLAACLARAMDRPVRVSLDRAQSLTTVTRHATRSTIETGVRADGRITARHVTAWFDAGAYADISPRVIKNGAYGFGGPYDIDDIWVDVYAVYTNRPPAGAFRGYASPQAAFAYEGQTEQIARRLGLDPRQVRRVNLLRDGSRNVTGESMTDCHYDTLLDVAENAFGREPIPPQWPGTEWPGTEVREARGRGLALTVKGTNTPSVSQAAVLLNRDGSLQVLTSTVEMGQGAHLALARLAAEALGIGERMVSVSLPDTDVTPYDQQTSSSRSTIAMGGAVRDACRNLRELLARLAADHCGVPVEQVQVGGGRVQAGTAAFGYGELVTVLRAGQLRCEGEYASTGGLDHETGQGIASSRWHQASGAAEVAVDLETGRVRVLRYHAAVWAGRVVNPVEARMQVEGAVILGLGSVLGEELGLDPAGGQAQRDLLDYRMPALSDLPEITVDLLGGPDDEIYGLGETAVPPVAPAVAAAVADATGVVLTDLPLRPERVLAALRDPGQHQHQRHRDSSPGDRADYERIAR</sequence>
<reference evidence="4" key="1">
    <citation type="submission" date="2015-11" db="EMBL/GenBank/DDBJ databases">
        <authorList>
            <person name="Varghese N."/>
        </authorList>
    </citation>
    <scope>NUCLEOTIDE SEQUENCE [LARGE SCALE GENOMIC DNA]</scope>
    <source>
        <strain evidence="4">DSM 45899</strain>
    </source>
</reference>
<dbReference type="InterPro" id="IPR036856">
    <property type="entry name" value="Ald_Oxase/Xan_DH_a/b_sf"/>
</dbReference>
<dbReference type="PANTHER" id="PTHR11908">
    <property type="entry name" value="XANTHINE DEHYDROGENASE"/>
    <property type="match status" value="1"/>
</dbReference>
<dbReference type="Gene3D" id="3.30.365.10">
    <property type="entry name" value="Aldehyde oxidase/xanthine dehydrogenase, molybdopterin binding domain"/>
    <property type="match status" value="4"/>
</dbReference>
<feature type="region of interest" description="Disordered" evidence="1">
    <location>
        <begin position="755"/>
        <end position="782"/>
    </location>
</feature>
<dbReference type="Pfam" id="PF02738">
    <property type="entry name" value="MoCoBD_1"/>
    <property type="match status" value="1"/>
</dbReference>
<dbReference type="PANTHER" id="PTHR11908:SF157">
    <property type="entry name" value="XANTHINE DEHYDROGENASE SUBUNIT D-RELATED"/>
    <property type="match status" value="1"/>
</dbReference>
<gene>
    <name evidence="3" type="ORF">Ga0074812_13829</name>
</gene>
<dbReference type="RefSeq" id="WP_091285045.1">
    <property type="nucleotide sequence ID" value="NZ_FAOZ01000038.1"/>
</dbReference>
<name>A0A0S4R0Q1_9ACTN</name>
<dbReference type="InterPro" id="IPR046867">
    <property type="entry name" value="AldOxase/xan_DH_MoCoBD2"/>
</dbReference>
<dbReference type="InterPro" id="IPR008274">
    <property type="entry name" value="AldOxase/xan_DH_MoCoBD1"/>
</dbReference>
<dbReference type="Proteomes" id="UP000198802">
    <property type="component" value="Unassembled WGS sequence"/>
</dbReference>
<dbReference type="Gene3D" id="3.90.1170.50">
    <property type="entry name" value="Aldehyde oxidase/xanthine dehydrogenase, a/b hammerhead"/>
    <property type="match status" value="1"/>
</dbReference>
<evidence type="ECO:0000259" key="2">
    <source>
        <dbReference type="SMART" id="SM01008"/>
    </source>
</evidence>
<dbReference type="SMART" id="SM01008">
    <property type="entry name" value="Ald_Xan_dh_C"/>
    <property type="match status" value="1"/>
</dbReference>
<dbReference type="SUPFAM" id="SSF56003">
    <property type="entry name" value="Molybdenum cofactor-binding domain"/>
    <property type="match status" value="1"/>
</dbReference>
<protein>
    <submittedName>
        <fullName evidence="3">CO or xanthine dehydrogenase, Mo-binding subunit</fullName>
    </submittedName>
</protein>
<feature type="domain" description="Aldehyde oxidase/xanthine dehydrogenase a/b hammerhead" evidence="2">
    <location>
        <begin position="9"/>
        <end position="121"/>
    </location>
</feature>
<dbReference type="GO" id="GO:0005506">
    <property type="term" value="F:iron ion binding"/>
    <property type="evidence" value="ECO:0007669"/>
    <property type="project" value="InterPro"/>
</dbReference>
<evidence type="ECO:0000313" key="4">
    <source>
        <dbReference type="Proteomes" id="UP000198802"/>
    </source>
</evidence>
<dbReference type="AlphaFoldDB" id="A0A0S4R0Q1"/>
<feature type="compositionally biased region" description="Basic and acidic residues" evidence="1">
    <location>
        <begin position="767"/>
        <end position="782"/>
    </location>
</feature>
<accession>A0A0S4R0Q1</accession>
<dbReference type="EMBL" id="FAOZ01000038">
    <property type="protein sequence ID" value="CUU60314.1"/>
    <property type="molecule type" value="Genomic_DNA"/>
</dbReference>
<evidence type="ECO:0000256" key="1">
    <source>
        <dbReference type="SAM" id="MobiDB-lite"/>
    </source>
</evidence>
<keyword evidence="4" id="KW-1185">Reference proteome</keyword>
<dbReference type="Pfam" id="PF01315">
    <property type="entry name" value="Ald_Xan_dh_C"/>
    <property type="match status" value="1"/>
</dbReference>
<dbReference type="InterPro" id="IPR016208">
    <property type="entry name" value="Ald_Oxase/xanthine_DH-like"/>
</dbReference>
<dbReference type="SUPFAM" id="SSF54665">
    <property type="entry name" value="CO dehydrogenase molybdoprotein N-domain-like"/>
    <property type="match status" value="1"/>
</dbReference>
<dbReference type="GO" id="GO:0016491">
    <property type="term" value="F:oxidoreductase activity"/>
    <property type="evidence" value="ECO:0007669"/>
    <property type="project" value="InterPro"/>
</dbReference>
<dbReference type="Pfam" id="PF20256">
    <property type="entry name" value="MoCoBD_2"/>
    <property type="match status" value="1"/>
</dbReference>
<dbReference type="InterPro" id="IPR000674">
    <property type="entry name" value="Ald_Oxase/Xan_DH_a/b"/>
</dbReference>
<dbReference type="InterPro" id="IPR037165">
    <property type="entry name" value="AldOxase/xan_DH_Mopterin-bd_sf"/>
</dbReference>